<dbReference type="RefSeq" id="XP_022579138.1">
    <property type="nucleotide sequence ID" value="XM_022729674.1"/>
</dbReference>
<evidence type="ECO:0000313" key="2">
    <source>
        <dbReference type="EMBL" id="OJJ44628.1"/>
    </source>
</evidence>
<evidence type="ECO:0000256" key="1">
    <source>
        <dbReference type="SAM" id="MobiDB-lite"/>
    </source>
</evidence>
<protein>
    <submittedName>
        <fullName evidence="2">Uncharacterized protein</fullName>
    </submittedName>
</protein>
<dbReference type="AlphaFoldDB" id="A0A1L9SBX5"/>
<feature type="region of interest" description="Disordered" evidence="1">
    <location>
        <begin position="1"/>
        <end position="86"/>
    </location>
</feature>
<evidence type="ECO:0000313" key="3">
    <source>
        <dbReference type="Proteomes" id="UP000184188"/>
    </source>
</evidence>
<gene>
    <name evidence="2" type="ORF">ASPZODRAFT_704722</name>
</gene>
<keyword evidence="3" id="KW-1185">Reference proteome</keyword>
<organism evidence="2 3">
    <name type="scientific">Penicilliopsis zonata CBS 506.65</name>
    <dbReference type="NCBI Taxonomy" id="1073090"/>
    <lineage>
        <taxon>Eukaryota</taxon>
        <taxon>Fungi</taxon>
        <taxon>Dikarya</taxon>
        <taxon>Ascomycota</taxon>
        <taxon>Pezizomycotina</taxon>
        <taxon>Eurotiomycetes</taxon>
        <taxon>Eurotiomycetidae</taxon>
        <taxon>Eurotiales</taxon>
        <taxon>Aspergillaceae</taxon>
        <taxon>Penicilliopsis</taxon>
    </lineage>
</organism>
<feature type="compositionally biased region" description="Polar residues" evidence="1">
    <location>
        <begin position="36"/>
        <end position="50"/>
    </location>
</feature>
<dbReference type="EMBL" id="KV878347">
    <property type="protein sequence ID" value="OJJ44628.1"/>
    <property type="molecule type" value="Genomic_DNA"/>
</dbReference>
<dbReference type="Proteomes" id="UP000184188">
    <property type="component" value="Unassembled WGS sequence"/>
</dbReference>
<dbReference type="GeneID" id="34616138"/>
<proteinExistence type="predicted"/>
<accession>A0A1L9SBX5</accession>
<sequence>MIPRLFGKAGAQGKASRPPTSVPAAGAAPTEFGLSRASTADSVSSTNSIRRSGAIRRQTNPLAQRRQLPSPSWNELADPEDKTNEGISQDTAHARVRQWPFHADGNNNQGVAGLHTLPDTIRAKLANGVTLCELGVFLETVLYGRDALLDGYVTALIDNGVEYYWVAECFIAHLKAGYGIARLTEGLPELRRGNTLMTPRQGSTPGRPV</sequence>
<reference evidence="3" key="1">
    <citation type="journal article" date="2017" name="Genome Biol.">
        <title>Comparative genomics reveals high biological diversity and specific adaptations in the industrially and medically important fungal genus Aspergillus.</title>
        <authorList>
            <person name="de Vries R.P."/>
            <person name="Riley R."/>
            <person name="Wiebenga A."/>
            <person name="Aguilar-Osorio G."/>
            <person name="Amillis S."/>
            <person name="Uchima C.A."/>
            <person name="Anderluh G."/>
            <person name="Asadollahi M."/>
            <person name="Askin M."/>
            <person name="Barry K."/>
            <person name="Battaglia E."/>
            <person name="Bayram O."/>
            <person name="Benocci T."/>
            <person name="Braus-Stromeyer S.A."/>
            <person name="Caldana C."/>
            <person name="Canovas D."/>
            <person name="Cerqueira G.C."/>
            <person name="Chen F."/>
            <person name="Chen W."/>
            <person name="Choi C."/>
            <person name="Clum A."/>
            <person name="Dos Santos R.A."/>
            <person name="Damasio A.R."/>
            <person name="Diallinas G."/>
            <person name="Emri T."/>
            <person name="Fekete E."/>
            <person name="Flipphi M."/>
            <person name="Freyberg S."/>
            <person name="Gallo A."/>
            <person name="Gournas C."/>
            <person name="Habgood R."/>
            <person name="Hainaut M."/>
            <person name="Harispe M.L."/>
            <person name="Henrissat B."/>
            <person name="Hilden K.S."/>
            <person name="Hope R."/>
            <person name="Hossain A."/>
            <person name="Karabika E."/>
            <person name="Karaffa L."/>
            <person name="Karanyi Z."/>
            <person name="Krasevec N."/>
            <person name="Kuo A."/>
            <person name="Kusch H."/>
            <person name="LaButti K."/>
            <person name="Lagendijk E.L."/>
            <person name="Lapidus A."/>
            <person name="Levasseur A."/>
            <person name="Lindquist E."/>
            <person name="Lipzen A."/>
            <person name="Logrieco A.F."/>
            <person name="MacCabe A."/>
            <person name="Maekelae M.R."/>
            <person name="Malavazi I."/>
            <person name="Melin P."/>
            <person name="Meyer V."/>
            <person name="Mielnichuk N."/>
            <person name="Miskei M."/>
            <person name="Molnar A.P."/>
            <person name="Mule G."/>
            <person name="Ngan C.Y."/>
            <person name="Orejas M."/>
            <person name="Orosz E."/>
            <person name="Ouedraogo J.P."/>
            <person name="Overkamp K.M."/>
            <person name="Park H.-S."/>
            <person name="Perrone G."/>
            <person name="Piumi F."/>
            <person name="Punt P.J."/>
            <person name="Ram A.F."/>
            <person name="Ramon A."/>
            <person name="Rauscher S."/>
            <person name="Record E."/>
            <person name="Riano-Pachon D.M."/>
            <person name="Robert V."/>
            <person name="Roehrig J."/>
            <person name="Ruller R."/>
            <person name="Salamov A."/>
            <person name="Salih N.S."/>
            <person name="Samson R.A."/>
            <person name="Sandor E."/>
            <person name="Sanguinetti M."/>
            <person name="Schuetze T."/>
            <person name="Sepcic K."/>
            <person name="Shelest E."/>
            <person name="Sherlock G."/>
            <person name="Sophianopoulou V."/>
            <person name="Squina F.M."/>
            <person name="Sun H."/>
            <person name="Susca A."/>
            <person name="Todd R.B."/>
            <person name="Tsang A."/>
            <person name="Unkles S.E."/>
            <person name="van de Wiele N."/>
            <person name="van Rossen-Uffink D."/>
            <person name="Oliveira J.V."/>
            <person name="Vesth T.C."/>
            <person name="Visser J."/>
            <person name="Yu J.-H."/>
            <person name="Zhou M."/>
            <person name="Andersen M.R."/>
            <person name="Archer D.B."/>
            <person name="Baker S.E."/>
            <person name="Benoit I."/>
            <person name="Brakhage A.A."/>
            <person name="Braus G.H."/>
            <person name="Fischer R."/>
            <person name="Frisvad J.C."/>
            <person name="Goldman G.H."/>
            <person name="Houbraken J."/>
            <person name="Oakley B."/>
            <person name="Pocsi I."/>
            <person name="Scazzocchio C."/>
            <person name="Seiboth B."/>
            <person name="vanKuyk P.A."/>
            <person name="Wortman J."/>
            <person name="Dyer P.S."/>
            <person name="Grigoriev I.V."/>
        </authorList>
    </citation>
    <scope>NUCLEOTIDE SEQUENCE [LARGE SCALE GENOMIC DNA]</scope>
    <source>
        <strain evidence="3">CBS 506.65</strain>
    </source>
</reference>
<name>A0A1L9SBX5_9EURO</name>
<feature type="compositionally biased region" description="Polar residues" evidence="1">
    <location>
        <begin position="57"/>
        <end position="73"/>
    </location>
</feature>
<dbReference type="VEuPathDB" id="FungiDB:ASPZODRAFT_704722"/>
<dbReference type="OrthoDB" id="4347872at2759"/>